<dbReference type="EMBL" id="BNCO01000010">
    <property type="protein sequence ID" value="GIL50911.1"/>
    <property type="molecule type" value="Genomic_DNA"/>
</dbReference>
<dbReference type="Pfam" id="PF02902">
    <property type="entry name" value="Peptidase_C48"/>
    <property type="match status" value="1"/>
</dbReference>
<accession>A0A8J4B3K7</accession>
<comment type="similarity">
    <text evidence="1">Belongs to the peptidase C48 family.</text>
</comment>
<feature type="compositionally biased region" description="Low complexity" evidence="5">
    <location>
        <begin position="332"/>
        <end position="358"/>
    </location>
</feature>
<dbReference type="InterPro" id="IPR038765">
    <property type="entry name" value="Papain-like_cys_pep_sf"/>
</dbReference>
<dbReference type="InterPro" id="IPR003653">
    <property type="entry name" value="Peptidase_C48_C"/>
</dbReference>
<feature type="region of interest" description="Disordered" evidence="5">
    <location>
        <begin position="727"/>
        <end position="761"/>
    </location>
</feature>
<keyword evidence="8" id="KW-1185">Reference proteome</keyword>
<feature type="compositionally biased region" description="Polar residues" evidence="5">
    <location>
        <begin position="219"/>
        <end position="228"/>
    </location>
</feature>
<dbReference type="GO" id="GO:0006508">
    <property type="term" value="P:proteolysis"/>
    <property type="evidence" value="ECO:0007669"/>
    <property type="project" value="UniProtKB-KW"/>
</dbReference>
<feature type="compositionally biased region" description="Polar residues" evidence="5">
    <location>
        <begin position="174"/>
        <end position="185"/>
    </location>
</feature>
<comment type="caution">
    <text evidence="7">The sequence shown here is derived from an EMBL/GenBank/DDBJ whole genome shotgun (WGS) entry which is preliminary data.</text>
</comment>
<feature type="compositionally biased region" description="Low complexity" evidence="5">
    <location>
        <begin position="268"/>
        <end position="290"/>
    </location>
</feature>
<dbReference type="PANTHER" id="PTHR12606:SF1">
    <property type="entry name" value="UBIQUITIN-LIKE-SPECIFIC PROTEASE 1A"/>
    <property type="match status" value="1"/>
</dbReference>
<evidence type="ECO:0000256" key="4">
    <source>
        <dbReference type="ARBA" id="ARBA00022807"/>
    </source>
</evidence>
<dbReference type="Gene3D" id="3.40.395.10">
    <property type="entry name" value="Adenoviral Proteinase, Chain A"/>
    <property type="match status" value="1"/>
</dbReference>
<dbReference type="PROSITE" id="PS50600">
    <property type="entry name" value="ULP_PROTEASE"/>
    <property type="match status" value="1"/>
</dbReference>
<dbReference type="PANTHER" id="PTHR12606">
    <property type="entry name" value="SENTRIN/SUMO-SPECIFIC PROTEASE"/>
    <property type="match status" value="1"/>
</dbReference>
<feature type="region of interest" description="Disordered" evidence="5">
    <location>
        <begin position="82"/>
        <end position="101"/>
    </location>
</feature>
<feature type="domain" description="Ubiquitin-like protease family profile" evidence="6">
    <location>
        <begin position="437"/>
        <end position="699"/>
    </location>
</feature>
<evidence type="ECO:0000313" key="8">
    <source>
        <dbReference type="Proteomes" id="UP000747399"/>
    </source>
</evidence>
<evidence type="ECO:0000256" key="2">
    <source>
        <dbReference type="ARBA" id="ARBA00022670"/>
    </source>
</evidence>
<evidence type="ECO:0000256" key="1">
    <source>
        <dbReference type="ARBA" id="ARBA00005234"/>
    </source>
</evidence>
<dbReference type="GO" id="GO:0016929">
    <property type="term" value="F:deSUMOylase activity"/>
    <property type="evidence" value="ECO:0007669"/>
    <property type="project" value="TreeGrafter"/>
</dbReference>
<evidence type="ECO:0000256" key="3">
    <source>
        <dbReference type="ARBA" id="ARBA00022801"/>
    </source>
</evidence>
<keyword evidence="4" id="KW-0788">Thiol protease</keyword>
<feature type="compositionally biased region" description="Low complexity" evidence="5">
    <location>
        <begin position="126"/>
        <end position="136"/>
    </location>
</feature>
<gene>
    <name evidence="7" type="ORF">Vafri_6996</name>
</gene>
<evidence type="ECO:0000259" key="6">
    <source>
        <dbReference type="PROSITE" id="PS50600"/>
    </source>
</evidence>
<name>A0A8J4B3K7_9CHLO</name>
<feature type="region of interest" description="Disordered" evidence="5">
    <location>
        <begin position="487"/>
        <end position="515"/>
    </location>
</feature>
<feature type="region of interest" description="Disordered" evidence="5">
    <location>
        <begin position="415"/>
        <end position="437"/>
    </location>
</feature>
<dbReference type="SUPFAM" id="SSF54001">
    <property type="entry name" value="Cysteine proteinases"/>
    <property type="match status" value="1"/>
</dbReference>
<evidence type="ECO:0000313" key="7">
    <source>
        <dbReference type="EMBL" id="GIL50911.1"/>
    </source>
</evidence>
<dbReference type="GO" id="GO:0005634">
    <property type="term" value="C:nucleus"/>
    <property type="evidence" value="ECO:0007669"/>
    <property type="project" value="TreeGrafter"/>
</dbReference>
<feature type="compositionally biased region" description="Low complexity" evidence="5">
    <location>
        <begin position="187"/>
        <end position="210"/>
    </location>
</feature>
<proteinExistence type="inferred from homology"/>
<dbReference type="AlphaFoldDB" id="A0A8J4B3K7"/>
<feature type="compositionally biased region" description="Low complexity" evidence="5">
    <location>
        <begin position="366"/>
        <end position="385"/>
    </location>
</feature>
<dbReference type="Proteomes" id="UP000747399">
    <property type="component" value="Unassembled WGS sequence"/>
</dbReference>
<dbReference type="GO" id="GO:0016926">
    <property type="term" value="P:protein desumoylation"/>
    <property type="evidence" value="ECO:0007669"/>
    <property type="project" value="TreeGrafter"/>
</dbReference>
<feature type="compositionally biased region" description="Polar residues" evidence="5">
    <location>
        <begin position="237"/>
        <end position="254"/>
    </location>
</feature>
<feature type="region of interest" description="Disordered" evidence="5">
    <location>
        <begin position="126"/>
        <end position="403"/>
    </location>
</feature>
<keyword evidence="2" id="KW-0645">Protease</keyword>
<sequence length="898" mass="97126">MADSAVSPSVRKRKLESSSFVKTLLSSGRQAYQSLVRAVEVVPKRTRLAAGWCRFSWNSHQTAASDTRHQSSAGVVLDRRYREEGDAPENEIEPSRKRGRVVGKCTTMAGNKGPELPETMSAVAGADAGAAEATPAKPDPMLQSRAASTPLLPPPSVSNPNGPEGRQHKPPTPSSGDASNRTATRVATRASMRAAPGAAASSQLSLPLRPWSKSGVHGNPSSGTSTRGLVQVMAGSPATTGPCSSRGGNSTGITGVTLPADPSPPLLAQAEQASGRSQQEQQQEQQATQSLSPERHRSWQPFGRKLVPLRQKQQHHQEQQQQQQQKEKQQQHQEQQQQQQQQEQQQQQQEQQQQQQQQHHQEQQHQEQQQQQQDQEQQQQQQQQHLSLRSACGKGPSSASGWGRPAALLRQVHVPKPVGPLSPSSASPSSASPSGPEAISAASWKRLQTHGKCLNDEIINAFMLLLTKRSRDATSAAEVALGTLHDHHNRNHNHHQQPQLRSQSLTQSQLQSQHKRHNQDCSPLRVFAFNSHFFTQLTCSGAGAGAGSGGSGGGNGGAFAYSQVQRWTLPVRTNTPDCVVSWDLLLFPILVNQCHWCMAAVWPRRRLLQYFDSLPGDHSKTADWVMDTLQRWLETDAADKRVVLDEERRGPLSREGAGSSVVSDADAQGWRRESLELQIPKQEDTTSCGVFACAFAELLSRGVQPHEFQFSQADVPELRRGMEAQLRAGSLDRTGEEEVSLGGGGGDSSANNESTQTSAAAEAVDGDLITITTPTPTTTPTAKVQSTCSCISSVTEVAVDLTADIDDDDDLNDNADGDLAAASEIAGLIVEKVVDLTEAEEGDLHGVVDLADLEDVADLGDLVDLSDVEDLPSELDDLPEASDLPDVIGLVEELSRRR</sequence>
<protein>
    <recommendedName>
        <fullName evidence="6">Ubiquitin-like protease family profile domain-containing protein</fullName>
    </recommendedName>
</protein>
<evidence type="ECO:0000256" key="5">
    <source>
        <dbReference type="SAM" id="MobiDB-lite"/>
    </source>
</evidence>
<feature type="compositionally biased region" description="Low complexity" evidence="5">
    <location>
        <begin position="496"/>
        <end position="512"/>
    </location>
</feature>
<reference evidence="7" key="1">
    <citation type="journal article" date="2021" name="Proc. Natl. Acad. Sci. U.S.A.">
        <title>Three genomes in the algal genus Volvox reveal the fate of a haploid sex-determining region after a transition to homothallism.</title>
        <authorList>
            <person name="Yamamoto K."/>
            <person name="Hamaji T."/>
            <person name="Kawai-Toyooka H."/>
            <person name="Matsuzaki R."/>
            <person name="Takahashi F."/>
            <person name="Nishimura Y."/>
            <person name="Kawachi M."/>
            <person name="Noguchi H."/>
            <person name="Minakuchi Y."/>
            <person name="Umen J.G."/>
            <person name="Toyoda A."/>
            <person name="Nozaki H."/>
        </authorList>
    </citation>
    <scope>NUCLEOTIDE SEQUENCE</scope>
    <source>
        <strain evidence="7">NIES-3780</strain>
    </source>
</reference>
<keyword evidence="3" id="KW-0378">Hydrolase</keyword>
<feature type="compositionally biased region" description="Low complexity" evidence="5">
    <location>
        <begin position="421"/>
        <end position="437"/>
    </location>
</feature>
<organism evidence="7 8">
    <name type="scientific">Volvox africanus</name>
    <dbReference type="NCBI Taxonomy" id="51714"/>
    <lineage>
        <taxon>Eukaryota</taxon>
        <taxon>Viridiplantae</taxon>
        <taxon>Chlorophyta</taxon>
        <taxon>core chlorophytes</taxon>
        <taxon>Chlorophyceae</taxon>
        <taxon>CS clade</taxon>
        <taxon>Chlamydomonadales</taxon>
        <taxon>Volvocaceae</taxon>
        <taxon>Volvox</taxon>
    </lineage>
</organism>